<dbReference type="Proteomes" id="UP000765845">
    <property type="component" value="Unassembled WGS sequence"/>
</dbReference>
<evidence type="ECO:0000259" key="6">
    <source>
        <dbReference type="SMART" id="SM00843"/>
    </source>
</evidence>
<dbReference type="EMBL" id="JAAWWK010000002">
    <property type="protein sequence ID" value="NKI17405.1"/>
    <property type="molecule type" value="Genomic_DNA"/>
</dbReference>
<evidence type="ECO:0000256" key="1">
    <source>
        <dbReference type="ARBA" id="ARBA00004453"/>
    </source>
</evidence>
<evidence type="ECO:0000256" key="3">
    <source>
        <dbReference type="ARBA" id="ARBA00022296"/>
    </source>
</evidence>
<dbReference type="Gene3D" id="1.10.10.10">
    <property type="entry name" value="Winged helix-like DNA-binding domain superfamily/Winged helix DNA-binding domain"/>
    <property type="match status" value="1"/>
</dbReference>
<evidence type="ECO:0000256" key="2">
    <source>
        <dbReference type="ARBA" id="ARBA00008657"/>
    </source>
</evidence>
<evidence type="ECO:0000256" key="4">
    <source>
        <dbReference type="ARBA" id="ARBA00022490"/>
    </source>
</evidence>
<dbReference type="InterPro" id="IPR007476">
    <property type="entry name" value="RdgC"/>
</dbReference>
<evidence type="ECO:0000313" key="8">
    <source>
        <dbReference type="Proteomes" id="UP000765845"/>
    </source>
</evidence>
<comment type="subcellular location">
    <subcellularLocation>
        <location evidence="1">Cytoplasm</location>
        <location evidence="1">Nucleoid</location>
    </subcellularLocation>
</comment>
<feature type="domain" description="FtsK gamma" evidence="6">
    <location>
        <begin position="319"/>
        <end position="384"/>
    </location>
</feature>
<dbReference type="SUPFAM" id="SSF46785">
    <property type="entry name" value="Winged helix' DNA-binding domain"/>
    <property type="match status" value="1"/>
</dbReference>
<protein>
    <recommendedName>
        <fullName evidence="3">Recombination-associated protein RdgC</fullName>
    </recommendedName>
</protein>
<keyword evidence="4" id="KW-0963">Cytoplasm</keyword>
<dbReference type="PANTHER" id="PTHR38103:SF1">
    <property type="entry name" value="RECOMBINATION-ASSOCIATED PROTEIN RDGC"/>
    <property type="match status" value="1"/>
</dbReference>
<comment type="similarity">
    <text evidence="2">Belongs to the RdgC family.</text>
</comment>
<evidence type="ECO:0000313" key="7">
    <source>
        <dbReference type="EMBL" id="NKI17405.1"/>
    </source>
</evidence>
<dbReference type="InterPro" id="IPR036388">
    <property type="entry name" value="WH-like_DNA-bd_sf"/>
</dbReference>
<reference evidence="7 8" key="1">
    <citation type="submission" date="2020-04" db="EMBL/GenBank/DDBJ databases">
        <authorList>
            <person name="Yoon J."/>
        </authorList>
    </citation>
    <scope>NUCLEOTIDE SEQUENCE [LARGE SCALE GENOMIC DNA]</scope>
    <source>
        <strain evidence="7 8">KMU-166</strain>
    </source>
</reference>
<sequence>MMQFKRAVALTYPSMPPITEAALERLAFKPCGKQEQASSGFVTPHGFYDKLAGHSPDGSLTLLCLQTEEKLLPPAVVNRAVEDKVAQIKRSEDRIVGRKERQDIKEDIVFELLPRAFTTIRRTYAIIDHNAHLILVDGSAKAAEALTATLREALGSLAAEFITTPLAPSQAMTSWLKEGMPDQITVGDYCRLEEVMDGGAVQTCKNDDPQSTLIANAVDAGRLVVELGVSIGAIEFILTGALALRSIRFSDMALAVALEDVEDTHAEAQAALLLNASAIVGAFTAITNALGGLNQTALALEDATPAAPPPGLPAARVGGIAHEAHYEQALEYVMSSGKATISSIQRHCRIGYNRAAQIIEQLEANGVVSSLTESGTRQVLGGSQ</sequence>
<keyword evidence="5" id="KW-0233">DNA recombination</keyword>
<dbReference type="SMART" id="SM00843">
    <property type="entry name" value="Ftsk_gamma"/>
    <property type="match status" value="1"/>
</dbReference>
<name>A0ABX1GDZ4_9GAMM</name>
<dbReference type="Pfam" id="PF04381">
    <property type="entry name" value="RdgC"/>
    <property type="match status" value="1"/>
</dbReference>
<accession>A0ABX1GDZ4</accession>
<dbReference type="InterPro" id="IPR036390">
    <property type="entry name" value="WH_DNA-bd_sf"/>
</dbReference>
<dbReference type="Pfam" id="PF09397">
    <property type="entry name" value="FtsK_gamma"/>
    <property type="match status" value="1"/>
</dbReference>
<keyword evidence="8" id="KW-1185">Reference proteome</keyword>
<dbReference type="RefSeq" id="WP_168449904.1">
    <property type="nucleotide sequence ID" value="NZ_JAAWWK010000002.1"/>
</dbReference>
<comment type="caution">
    <text evidence="7">The sequence shown here is derived from an EMBL/GenBank/DDBJ whole genome shotgun (WGS) entry which is preliminary data.</text>
</comment>
<dbReference type="InterPro" id="IPR018541">
    <property type="entry name" value="Ftsk_gamma"/>
</dbReference>
<proteinExistence type="inferred from homology"/>
<evidence type="ECO:0000256" key="5">
    <source>
        <dbReference type="ARBA" id="ARBA00023172"/>
    </source>
</evidence>
<gene>
    <name evidence="7" type="ORF">HCU74_08245</name>
</gene>
<organism evidence="7 8">
    <name type="scientific">Spongiibacter thalassae</name>
    <dbReference type="NCBI Taxonomy" id="2721624"/>
    <lineage>
        <taxon>Bacteria</taxon>
        <taxon>Pseudomonadati</taxon>
        <taxon>Pseudomonadota</taxon>
        <taxon>Gammaproteobacteria</taxon>
        <taxon>Cellvibrionales</taxon>
        <taxon>Spongiibacteraceae</taxon>
        <taxon>Spongiibacter</taxon>
    </lineage>
</organism>
<dbReference type="PANTHER" id="PTHR38103">
    <property type="entry name" value="RECOMBINATION-ASSOCIATED PROTEIN RDGC"/>
    <property type="match status" value="1"/>
</dbReference>